<evidence type="ECO:0000256" key="1">
    <source>
        <dbReference type="ARBA" id="ARBA00022737"/>
    </source>
</evidence>
<feature type="compositionally biased region" description="Low complexity" evidence="3">
    <location>
        <begin position="242"/>
        <end position="254"/>
    </location>
</feature>
<dbReference type="Gene3D" id="2.10.270.10">
    <property type="entry name" value="Cholin Binding"/>
    <property type="match status" value="4"/>
</dbReference>
<organism evidence="5 6">
    <name type="scientific">Candidatus Copromonas faecavium</name>
    <name type="common">nom. illeg.</name>
    <dbReference type="NCBI Taxonomy" id="2840740"/>
    <lineage>
        <taxon>Bacteria</taxon>
        <taxon>Bacillati</taxon>
        <taxon>Bacillota</taxon>
        <taxon>Clostridia</taxon>
        <taxon>Lachnospirales</taxon>
        <taxon>Lachnospiraceae</taxon>
        <taxon>Candidatus Copromonas (nom. illeg.)</taxon>
    </lineage>
</organism>
<dbReference type="Pfam" id="PF19127">
    <property type="entry name" value="Choline_bind_3"/>
    <property type="match status" value="1"/>
</dbReference>
<feature type="region of interest" description="Disordered" evidence="3">
    <location>
        <begin position="226"/>
        <end position="279"/>
    </location>
</feature>
<protein>
    <submittedName>
        <fullName evidence="5">Cell wall-binding protein</fullName>
    </submittedName>
</protein>
<evidence type="ECO:0000313" key="5">
    <source>
        <dbReference type="EMBL" id="HIR05217.1"/>
    </source>
</evidence>
<evidence type="ECO:0000256" key="3">
    <source>
        <dbReference type="SAM" id="MobiDB-lite"/>
    </source>
</evidence>
<evidence type="ECO:0000313" key="6">
    <source>
        <dbReference type="Proteomes" id="UP000824250"/>
    </source>
</evidence>
<gene>
    <name evidence="5" type="ORF">IAB28_04550</name>
</gene>
<feature type="region of interest" description="Disordered" evidence="3">
    <location>
        <begin position="453"/>
        <end position="472"/>
    </location>
</feature>
<dbReference type="SUPFAM" id="SSF69360">
    <property type="entry name" value="Cell wall binding repeat"/>
    <property type="match status" value="2"/>
</dbReference>
<feature type="repeat" description="Cell wall-binding" evidence="2">
    <location>
        <begin position="168"/>
        <end position="196"/>
    </location>
</feature>
<feature type="compositionally biased region" description="Basic and acidic residues" evidence="3">
    <location>
        <begin position="463"/>
        <end position="472"/>
    </location>
</feature>
<dbReference type="PROSITE" id="PS51170">
    <property type="entry name" value="CW"/>
    <property type="match status" value="2"/>
</dbReference>
<evidence type="ECO:0000256" key="2">
    <source>
        <dbReference type="PROSITE-ProRule" id="PRU00591"/>
    </source>
</evidence>
<keyword evidence="4" id="KW-0732">Signal</keyword>
<evidence type="ECO:0000256" key="4">
    <source>
        <dbReference type="SAM" id="SignalP"/>
    </source>
</evidence>
<keyword evidence="1" id="KW-0677">Repeat</keyword>
<sequence length="491" mass="54640">MKKTTKLFAVMTAAACLGMIPAFGGQPAVNTAYAANYGWTQEDDSLVYYDEDGYLVTDSWRKNGEDWFYLNEDGQIARNTKIDDYYVGEDGKMVKNTWMELRNEEDPDSPDMPASFWYYFDEDGKAAASRWMKLDSKWYYFDEYGHMQTGKTEIGGSSYYLGSDGSMRTGWMKLEDSSAAPGASENWHYFNSDGKMVETQYDKKIDGSYYTFIDGKMQTGWVRMPAENEDSQDSTASISENQAPAAQADAQAPAGETGTETQAASAETGTQNQTSASNAQNAASSIASYQYYGESNDGKRADGFRTIEGIKGIHDMDETYTFYFKSGKPYFSSVKGNELFSIDGKRYAFNDLGEMQTGQKVVNIGNGETANFYFDDNGIMETGKQTIYNEETGENENWFFYTDGDKKGQGYHGLYNNVLYLNGKRAEATADQKYAPVEFNGVTYLVNSTGSIQKASSSSSSSEKPELGRGFKDYRDSNGTVWVVDGNGIVQ</sequence>
<dbReference type="AlphaFoldDB" id="A0A9D1A355"/>
<dbReference type="Proteomes" id="UP000824250">
    <property type="component" value="Unassembled WGS sequence"/>
</dbReference>
<proteinExistence type="predicted"/>
<name>A0A9D1A355_9FIRM</name>
<reference evidence="5" key="1">
    <citation type="submission" date="2020-10" db="EMBL/GenBank/DDBJ databases">
        <authorList>
            <person name="Gilroy R."/>
        </authorList>
    </citation>
    <scope>NUCLEOTIDE SEQUENCE</scope>
    <source>
        <strain evidence="5">CHK180-2868</strain>
    </source>
</reference>
<dbReference type="EMBL" id="DVGC01000025">
    <property type="protein sequence ID" value="HIR05217.1"/>
    <property type="molecule type" value="Genomic_DNA"/>
</dbReference>
<accession>A0A9D1A355</accession>
<dbReference type="InterPro" id="IPR018337">
    <property type="entry name" value="Cell_wall/Cho-bd_repeat"/>
</dbReference>
<feature type="chain" id="PRO_5038393376" evidence="4">
    <location>
        <begin position="25"/>
        <end position="491"/>
    </location>
</feature>
<feature type="signal peptide" evidence="4">
    <location>
        <begin position="1"/>
        <end position="24"/>
    </location>
</feature>
<dbReference type="Pfam" id="PF01473">
    <property type="entry name" value="Choline_bind_1"/>
    <property type="match status" value="3"/>
</dbReference>
<reference evidence="5" key="2">
    <citation type="journal article" date="2021" name="PeerJ">
        <title>Extensive microbial diversity within the chicken gut microbiome revealed by metagenomics and culture.</title>
        <authorList>
            <person name="Gilroy R."/>
            <person name="Ravi A."/>
            <person name="Getino M."/>
            <person name="Pursley I."/>
            <person name="Horton D.L."/>
            <person name="Alikhan N.F."/>
            <person name="Baker D."/>
            <person name="Gharbi K."/>
            <person name="Hall N."/>
            <person name="Watson M."/>
            <person name="Adriaenssens E.M."/>
            <person name="Foster-Nyarko E."/>
            <person name="Jarju S."/>
            <person name="Secka A."/>
            <person name="Antonio M."/>
            <person name="Oren A."/>
            <person name="Chaudhuri R.R."/>
            <person name="La Ragione R."/>
            <person name="Hildebrand F."/>
            <person name="Pallen M.J."/>
        </authorList>
    </citation>
    <scope>NUCLEOTIDE SEQUENCE</scope>
    <source>
        <strain evidence="5">CHK180-2868</strain>
    </source>
</reference>
<feature type="compositionally biased region" description="Polar residues" evidence="3">
    <location>
        <begin position="258"/>
        <end position="270"/>
    </location>
</feature>
<feature type="repeat" description="Cell wall-binding" evidence="2">
    <location>
        <begin position="128"/>
        <end position="147"/>
    </location>
</feature>
<comment type="caution">
    <text evidence="5">The sequence shown here is derived from an EMBL/GenBank/DDBJ whole genome shotgun (WGS) entry which is preliminary data.</text>
</comment>